<evidence type="ECO:0000256" key="1">
    <source>
        <dbReference type="ARBA" id="ARBA00006484"/>
    </source>
</evidence>
<evidence type="ECO:0008006" key="5">
    <source>
        <dbReference type="Google" id="ProtNLM"/>
    </source>
</evidence>
<evidence type="ECO:0000313" key="3">
    <source>
        <dbReference type="EMBL" id="EIE98975.1"/>
    </source>
</evidence>
<dbReference type="PANTHER" id="PTHR43008:SF4">
    <property type="entry name" value="CHAIN DEHYDROGENASE, PUTATIVE (AFU_ORTHOLOGUE AFUA_4G08710)-RELATED"/>
    <property type="match status" value="1"/>
</dbReference>
<reference evidence="4" key="2">
    <citation type="submission" date="2012-01" db="EMBL/GenBank/DDBJ databases">
        <title>Noncontiguous Finished sequence of chromosome of Saccharomonospora glauca K62.</title>
        <authorList>
            <consortium name="US DOE Joint Genome Institute"/>
            <person name="Lucas S."/>
            <person name="Han J."/>
            <person name="Lapidus A."/>
            <person name="Cheng J.-F."/>
            <person name="Goodwin L."/>
            <person name="Pitluck S."/>
            <person name="Peters L."/>
            <person name="Mikhailova N."/>
            <person name="Held B."/>
            <person name="Detter J.C."/>
            <person name="Han C."/>
            <person name="Tapia R."/>
            <person name="Land M."/>
            <person name="Hauser L."/>
            <person name="Kyrpides N."/>
            <person name="Ivanova N."/>
            <person name="Pagani I."/>
            <person name="Brambilla E.-M."/>
            <person name="Klenk H.-P."/>
            <person name="Woyke T."/>
        </authorList>
    </citation>
    <scope>NUCLEOTIDE SEQUENCE [LARGE SCALE GENOMIC DNA]</scope>
    <source>
        <strain evidence="4">K62</strain>
    </source>
</reference>
<dbReference type="GO" id="GO:0050664">
    <property type="term" value="F:oxidoreductase activity, acting on NAD(P)H, oxygen as acceptor"/>
    <property type="evidence" value="ECO:0007669"/>
    <property type="project" value="TreeGrafter"/>
</dbReference>
<dbReference type="RefSeq" id="WP_005464194.1">
    <property type="nucleotide sequence ID" value="NZ_CM001484.1"/>
</dbReference>
<proteinExistence type="inferred from homology"/>
<dbReference type="SUPFAM" id="SSF51735">
    <property type="entry name" value="NAD(P)-binding Rossmann-fold domains"/>
    <property type="match status" value="1"/>
</dbReference>
<accession>I1D201</accession>
<evidence type="ECO:0000256" key="2">
    <source>
        <dbReference type="ARBA" id="ARBA00023002"/>
    </source>
</evidence>
<dbReference type="InterPro" id="IPR036291">
    <property type="entry name" value="NAD(P)-bd_dom_sf"/>
</dbReference>
<keyword evidence="4" id="KW-1185">Reference proteome</keyword>
<dbReference type="eggNOG" id="COG2030">
    <property type="taxonomic scope" value="Bacteria"/>
</dbReference>
<dbReference type="AlphaFoldDB" id="I1D201"/>
<name>I1D201_9PSEU</name>
<dbReference type="STRING" id="928724.SacglDRAFT_02070"/>
<reference evidence="3 4" key="1">
    <citation type="submission" date="2011-09" db="EMBL/GenBank/DDBJ databases">
        <authorList>
            <consortium name="US DOE Joint Genome Institute (JGI-PGF)"/>
            <person name="Lucas S."/>
            <person name="Han J."/>
            <person name="Lapidus A."/>
            <person name="Cheng J.-F."/>
            <person name="Goodwin L."/>
            <person name="Pitluck S."/>
            <person name="Peters L."/>
            <person name="Land M.L."/>
            <person name="Hauser L."/>
            <person name="Brambilla E."/>
            <person name="Klenk H.-P."/>
            <person name="Woyke T.J."/>
        </authorList>
    </citation>
    <scope>NUCLEOTIDE SEQUENCE [LARGE SCALE GENOMIC DNA]</scope>
    <source>
        <strain evidence="3 4">K62</strain>
    </source>
</reference>
<dbReference type="EMBL" id="CM001484">
    <property type="protein sequence ID" value="EIE98975.1"/>
    <property type="molecule type" value="Genomic_DNA"/>
</dbReference>
<protein>
    <recommendedName>
        <fullName evidence="5">MaoC-like domain-containing protein</fullName>
    </recommendedName>
</protein>
<comment type="similarity">
    <text evidence="1">Belongs to the short-chain dehydrogenases/reductases (SDR) family.</text>
</comment>
<dbReference type="InterPro" id="IPR029069">
    <property type="entry name" value="HotDog_dom_sf"/>
</dbReference>
<dbReference type="OrthoDB" id="9796589at2"/>
<dbReference type="Gene3D" id="3.40.50.720">
    <property type="entry name" value="NAD(P)-binding Rossmann-like Domain"/>
    <property type="match status" value="1"/>
</dbReference>
<keyword evidence="2" id="KW-0560">Oxidoreductase</keyword>
<dbReference type="Pfam" id="PF13561">
    <property type="entry name" value="adh_short_C2"/>
    <property type="match status" value="1"/>
</dbReference>
<dbReference type="HOGENOM" id="CLU_564885_0_0_11"/>
<dbReference type="eggNOG" id="COG1028">
    <property type="taxonomic scope" value="Bacteria"/>
</dbReference>
<dbReference type="PANTHER" id="PTHR43008">
    <property type="entry name" value="BENZIL REDUCTASE"/>
    <property type="match status" value="1"/>
</dbReference>
<dbReference type="Proteomes" id="UP000005087">
    <property type="component" value="Chromosome"/>
</dbReference>
<dbReference type="Gene3D" id="3.10.129.10">
    <property type="entry name" value="Hotdog Thioesterase"/>
    <property type="match status" value="1"/>
</dbReference>
<sequence length="499" mass="52758">MNGVMIRLDTEDVKQFAEATGDRNPQYLDHTYAQRTSSGGCVLPGALVVLAALSVIPERRLRAASGLVARFTRPLFPGRIYSAALVEEEGDRAGVVVREGELPMLNFELSAGPSIAEAVVPVKRPTSVEAEPSADYAPGEMFNGGYGVLSPEALRALADRLGAKAAPDSLVGALGWASWFLGMRVPGRDTIVAGMRIGHVECAAENETRYTATVRQADARTGAVVIDVECRGDGRGVDMELRAFRRHRVPTPNWASATSVLPCSERLAGHNVLVVGGSRGIGASLVSVLVAQGATVWATQRASGPVEALRAEFGEDRVRPLVLDASDRDLVAAGVDVLVRAGVRLDGLVLSAGPAVLESSLHPDTVTSFLQYVDVSLAVALNPLTAVLPLLRSGAWIVFLSSGAVDDVPARYPHYFVGKSALEALGRYCAIRHEARVLLARAPKMWTDLSNGPMGGRGLVPPARVASTITAWVLGDLPADDTGVTVLSPRELSDWTPVG</sequence>
<dbReference type="SUPFAM" id="SSF54637">
    <property type="entry name" value="Thioesterase/thiol ester dehydrase-isomerase"/>
    <property type="match status" value="1"/>
</dbReference>
<dbReference type="CDD" id="cd05233">
    <property type="entry name" value="SDR_c"/>
    <property type="match status" value="1"/>
</dbReference>
<evidence type="ECO:0000313" key="4">
    <source>
        <dbReference type="Proteomes" id="UP000005087"/>
    </source>
</evidence>
<gene>
    <name evidence="3" type="ORF">SacglDRAFT_02070</name>
</gene>
<organism evidence="3 4">
    <name type="scientific">Saccharomonospora glauca K62</name>
    <dbReference type="NCBI Taxonomy" id="928724"/>
    <lineage>
        <taxon>Bacteria</taxon>
        <taxon>Bacillati</taxon>
        <taxon>Actinomycetota</taxon>
        <taxon>Actinomycetes</taxon>
        <taxon>Pseudonocardiales</taxon>
        <taxon>Pseudonocardiaceae</taxon>
        <taxon>Saccharomonospora</taxon>
    </lineage>
</organism>
<dbReference type="InterPro" id="IPR002347">
    <property type="entry name" value="SDR_fam"/>
</dbReference>